<reference evidence="2 3" key="1">
    <citation type="submission" date="2020-07" db="EMBL/GenBank/DDBJ databases">
        <title>Sequencing the genomes of 1000 actinobacteria strains.</title>
        <authorList>
            <person name="Klenk H.-P."/>
        </authorList>
    </citation>
    <scope>NUCLEOTIDE SEQUENCE [LARGE SCALE GENOMIC DNA]</scope>
    <source>
        <strain evidence="2 3">DSM 15131</strain>
    </source>
</reference>
<dbReference type="CDD" id="cd06974">
    <property type="entry name" value="TerD_like"/>
    <property type="match status" value="1"/>
</dbReference>
<dbReference type="Proteomes" id="UP000562045">
    <property type="component" value="Unassembled WGS sequence"/>
</dbReference>
<comment type="caution">
    <text evidence="2">The sequence shown here is derived from an EMBL/GenBank/DDBJ whole genome shotgun (WGS) entry which is preliminary data.</text>
</comment>
<proteinExistence type="predicted"/>
<feature type="region of interest" description="Disordered" evidence="1">
    <location>
        <begin position="1"/>
        <end position="49"/>
    </location>
</feature>
<dbReference type="RefSeq" id="WP_218864767.1">
    <property type="nucleotide sequence ID" value="NZ_JACBZM010000001.1"/>
</dbReference>
<name>A0A7Z0CQT6_9ACTN</name>
<dbReference type="EMBL" id="JACBZM010000001">
    <property type="protein sequence ID" value="NYI47162.1"/>
    <property type="molecule type" value="Genomic_DNA"/>
</dbReference>
<evidence type="ECO:0000313" key="3">
    <source>
        <dbReference type="Proteomes" id="UP000562045"/>
    </source>
</evidence>
<gene>
    <name evidence="2" type="ORF">BJ993_004242</name>
</gene>
<accession>A0A7Z0CQT6</accession>
<organism evidence="2 3">
    <name type="scientific">Nocardioides aromaticivorans</name>
    <dbReference type="NCBI Taxonomy" id="200618"/>
    <lineage>
        <taxon>Bacteria</taxon>
        <taxon>Bacillati</taxon>
        <taxon>Actinomycetota</taxon>
        <taxon>Actinomycetes</taxon>
        <taxon>Propionibacteriales</taxon>
        <taxon>Nocardioidaceae</taxon>
        <taxon>Nocardioides</taxon>
    </lineage>
</organism>
<evidence type="ECO:0000256" key="1">
    <source>
        <dbReference type="SAM" id="MobiDB-lite"/>
    </source>
</evidence>
<dbReference type="Gene3D" id="2.60.60.30">
    <property type="entry name" value="sav2460 like domains"/>
    <property type="match status" value="1"/>
</dbReference>
<dbReference type="InterPro" id="IPR003325">
    <property type="entry name" value="TerD"/>
</dbReference>
<sequence length="250" mass="26076">MVDYVKRPKPTPASAPPPPPPPAPASATPPPPPPPPPGVPAGGGVNLSKVSLTKSSPTVSLTKGGGGASGQLRINLNWSQGGKPAGGFLKRAMGGGGSVDLDLGCLWETMDGDKGVVQALGNAFGALDRPPYVFLDGDDRSGTATGGENLIVNLDRLAQIRRVLVFAYIYEGVPNWAAADGVVTMYPVGAAPIEIRLDEAANDKRFCAIAMLTNTGGDLRIDREVRYISGTQRNVDEAYGWGMNWTAARK</sequence>
<evidence type="ECO:0000313" key="2">
    <source>
        <dbReference type="EMBL" id="NYI47162.1"/>
    </source>
</evidence>
<feature type="compositionally biased region" description="Pro residues" evidence="1">
    <location>
        <begin position="10"/>
        <end position="39"/>
    </location>
</feature>
<protein>
    <submittedName>
        <fullName evidence="2">Tellurite resistance protein TerA</fullName>
    </submittedName>
</protein>
<dbReference type="AlphaFoldDB" id="A0A7Z0CQT6"/>